<gene>
    <name evidence="2" type="ORF">JZ751_001417</name>
</gene>
<dbReference type="OrthoDB" id="10630408at2759"/>
<proteinExistence type="predicted"/>
<dbReference type="Proteomes" id="UP000824540">
    <property type="component" value="Unassembled WGS sequence"/>
</dbReference>
<evidence type="ECO:0000313" key="3">
    <source>
        <dbReference type="Proteomes" id="UP000824540"/>
    </source>
</evidence>
<accession>A0A8T2PTN7</accession>
<feature type="region of interest" description="Disordered" evidence="1">
    <location>
        <begin position="32"/>
        <end position="52"/>
    </location>
</feature>
<comment type="caution">
    <text evidence="2">The sequence shown here is derived from an EMBL/GenBank/DDBJ whole genome shotgun (WGS) entry which is preliminary data.</text>
</comment>
<keyword evidence="3" id="KW-1185">Reference proteome</keyword>
<reference evidence="2" key="1">
    <citation type="thesis" date="2021" institute="BYU ScholarsArchive" country="Provo, UT, USA">
        <title>Applications of and Algorithms for Genome Assembly and Genomic Analyses with an Emphasis on Marine Teleosts.</title>
        <authorList>
            <person name="Pickett B.D."/>
        </authorList>
    </citation>
    <scope>NUCLEOTIDE SEQUENCE</scope>
    <source>
        <strain evidence="2">HI-2016</strain>
    </source>
</reference>
<evidence type="ECO:0000313" key="2">
    <source>
        <dbReference type="EMBL" id="KAG9354704.1"/>
    </source>
</evidence>
<dbReference type="EMBL" id="JAFBMS010000002">
    <property type="protein sequence ID" value="KAG9354704.1"/>
    <property type="molecule type" value="Genomic_DNA"/>
</dbReference>
<sequence>MRVGSKRSSHVLAPNWGLEESQQDVLLLKESEGLRRETSSTDTDTAEVPGRMQGGRAGSALVMGDFYHCLTQEHTEIGGWAHGGKAGRMETQTVGLTRHSNPSFSNRATVAPGHCPEQTKLPFSSSNLYWLAKPLRPSLLSAPPTRTQCAHSLRGRGLPSCCFLPQKSGQRLRLDHTCESRFIRDPEAAVYSFDLALDELSSGTRSPLLQSSHYLGKWFSREIHEICTAIG</sequence>
<name>A0A8T2PTN7_9TELE</name>
<organism evidence="2 3">
    <name type="scientific">Albula glossodonta</name>
    <name type="common">roundjaw bonefish</name>
    <dbReference type="NCBI Taxonomy" id="121402"/>
    <lineage>
        <taxon>Eukaryota</taxon>
        <taxon>Metazoa</taxon>
        <taxon>Chordata</taxon>
        <taxon>Craniata</taxon>
        <taxon>Vertebrata</taxon>
        <taxon>Euteleostomi</taxon>
        <taxon>Actinopterygii</taxon>
        <taxon>Neopterygii</taxon>
        <taxon>Teleostei</taxon>
        <taxon>Albuliformes</taxon>
        <taxon>Albulidae</taxon>
        <taxon>Albula</taxon>
    </lineage>
</organism>
<dbReference type="AlphaFoldDB" id="A0A8T2PTN7"/>
<protein>
    <submittedName>
        <fullName evidence="2">Uncharacterized protein</fullName>
    </submittedName>
</protein>
<evidence type="ECO:0000256" key="1">
    <source>
        <dbReference type="SAM" id="MobiDB-lite"/>
    </source>
</evidence>